<proteinExistence type="predicted"/>
<comment type="caution">
    <text evidence="1">The sequence shown here is derived from an EMBL/GenBank/DDBJ whole genome shotgun (WGS) entry which is preliminary data.</text>
</comment>
<evidence type="ECO:0000313" key="2">
    <source>
        <dbReference type="Proteomes" id="UP000654471"/>
    </source>
</evidence>
<keyword evidence="2" id="KW-1185">Reference proteome</keyword>
<evidence type="ECO:0000313" key="1">
    <source>
        <dbReference type="EMBL" id="GGU73605.1"/>
    </source>
</evidence>
<sequence>MDQAAERLGGGFACGGGADDVGGETFEAQGGTAGHPCFGDAVGVEGHAVARLQGDLAEGRLRRRAARRAAGRAPGRCGAVRRAAVRL</sequence>
<organism evidence="1 2">
    <name type="scientific">Streptomyces albospinus</name>
    <dbReference type="NCBI Taxonomy" id="285515"/>
    <lineage>
        <taxon>Bacteria</taxon>
        <taxon>Bacillati</taxon>
        <taxon>Actinomycetota</taxon>
        <taxon>Actinomycetes</taxon>
        <taxon>Kitasatosporales</taxon>
        <taxon>Streptomycetaceae</taxon>
        <taxon>Streptomyces</taxon>
    </lineage>
</organism>
<name>A0ABQ2V833_9ACTN</name>
<dbReference type="Proteomes" id="UP000654471">
    <property type="component" value="Unassembled WGS sequence"/>
</dbReference>
<protein>
    <submittedName>
        <fullName evidence="1">Uncharacterized protein</fullName>
    </submittedName>
</protein>
<dbReference type="EMBL" id="BMRP01000015">
    <property type="protein sequence ID" value="GGU73605.1"/>
    <property type="molecule type" value="Genomic_DNA"/>
</dbReference>
<reference evidence="2" key="1">
    <citation type="journal article" date="2019" name="Int. J. Syst. Evol. Microbiol.">
        <title>The Global Catalogue of Microorganisms (GCM) 10K type strain sequencing project: providing services to taxonomists for standard genome sequencing and annotation.</title>
        <authorList>
            <consortium name="The Broad Institute Genomics Platform"/>
            <consortium name="The Broad Institute Genome Sequencing Center for Infectious Disease"/>
            <person name="Wu L."/>
            <person name="Ma J."/>
        </authorList>
    </citation>
    <scope>NUCLEOTIDE SEQUENCE [LARGE SCALE GENOMIC DNA]</scope>
    <source>
        <strain evidence="2">JCM 3399</strain>
    </source>
</reference>
<gene>
    <name evidence="1" type="ORF">GCM10010211_44480</name>
</gene>
<accession>A0ABQ2V833</accession>